<gene>
    <name evidence="2" type="ORF">SAMN04487954_11118</name>
</gene>
<evidence type="ECO:0000256" key="1">
    <source>
        <dbReference type="SAM" id="SignalP"/>
    </source>
</evidence>
<evidence type="ECO:0000313" key="3">
    <source>
        <dbReference type="Proteomes" id="UP000198525"/>
    </source>
</evidence>
<evidence type="ECO:0000313" key="2">
    <source>
        <dbReference type="EMBL" id="SDK06900.1"/>
    </source>
</evidence>
<dbReference type="EMBL" id="FNES01000011">
    <property type="protein sequence ID" value="SDK06900.1"/>
    <property type="molecule type" value="Genomic_DNA"/>
</dbReference>
<dbReference type="RefSeq" id="WP_089686912.1">
    <property type="nucleotide sequence ID" value="NZ_FNES01000011.1"/>
</dbReference>
<sequence length="100" mass="10329">MTEQARPLHRTRGGRLLALLLVVLLSVSGLTAQAAMESCAADCSTAEVELFDHADPECAGCAALASTPLVIPATPDTLADTAGPAKVEFIAPPPREPPRP</sequence>
<organism evidence="2 3">
    <name type="scientific">Billgrantia gudaonensis</name>
    <dbReference type="NCBI Taxonomy" id="376427"/>
    <lineage>
        <taxon>Bacteria</taxon>
        <taxon>Pseudomonadati</taxon>
        <taxon>Pseudomonadota</taxon>
        <taxon>Gammaproteobacteria</taxon>
        <taxon>Oceanospirillales</taxon>
        <taxon>Halomonadaceae</taxon>
        <taxon>Billgrantia</taxon>
    </lineage>
</organism>
<accession>A0A1G8YY50</accession>
<protein>
    <submittedName>
        <fullName evidence="2">Uncharacterized protein</fullName>
    </submittedName>
</protein>
<keyword evidence="1" id="KW-0732">Signal</keyword>
<dbReference type="AlphaFoldDB" id="A0A1G8YY50"/>
<feature type="chain" id="PRO_5011695816" evidence="1">
    <location>
        <begin position="35"/>
        <end position="100"/>
    </location>
</feature>
<reference evidence="2 3" key="1">
    <citation type="submission" date="2016-10" db="EMBL/GenBank/DDBJ databases">
        <authorList>
            <person name="de Groot N.N."/>
        </authorList>
    </citation>
    <scope>NUCLEOTIDE SEQUENCE [LARGE SCALE GENOMIC DNA]</scope>
    <source>
        <strain evidence="2 3">CGMCC 1.6133</strain>
    </source>
</reference>
<keyword evidence="3" id="KW-1185">Reference proteome</keyword>
<dbReference type="STRING" id="376427.SAMN04487954_11118"/>
<dbReference type="Proteomes" id="UP000198525">
    <property type="component" value="Unassembled WGS sequence"/>
</dbReference>
<feature type="signal peptide" evidence="1">
    <location>
        <begin position="1"/>
        <end position="34"/>
    </location>
</feature>
<proteinExistence type="predicted"/>
<dbReference type="OrthoDB" id="6169481at2"/>
<name>A0A1G8YY50_9GAMM</name>